<dbReference type="PIRSF" id="PIRSF500217">
    <property type="entry name" value="AlgI"/>
    <property type="match status" value="1"/>
</dbReference>
<dbReference type="PANTHER" id="PTHR13285:SF18">
    <property type="entry name" value="PROTEIN-CYSTEINE N-PALMITOYLTRANSFERASE RASP"/>
    <property type="match status" value="1"/>
</dbReference>
<keyword evidence="10" id="KW-1185">Reference proteome</keyword>
<sequence>MMLFNSLEFALFFSLTGLVYFLSPFRLRVPLLVVASYIFYITWRWEYAFLLLAQTGINFGCGWAISCSKSQRSRSLWLACAVVSSLGILFLFKYYNFFLDALGFVIPASSEKTGLAAMNIAIPVGISFYTLQALGYSFDVYRGKIEREKDPVQFALFVGFFPQLLSGPIERAGNMLKQFRPENAFDLDRMYSGLALMLWGLFKKVVIADRLAVYVNLVYNDPQGFSGPTLLLATYFFAFQIYCDFSGYSDMAIGAARVLGYDIMTNFRLPYFADSISDFWHRWHISLSTWFRDYLYIPLGGNRGSLFRQQANILMVFAVSGLWHGANWTFVLWGALHGFYYILERVFGGPAARLCAILGVQGSLLKGLKIFIIFHLVTLAWVFFKARSVTDALHVLRGIFTNFGGALYLGPSQLTTLIGASLIFLLMIVQFFQYRGLIPLLRAERSFPIYIRWPAYAAMIFGISIFGISSNEFIYFQF</sequence>
<dbReference type="KEGG" id="sat:SYN_01111"/>
<evidence type="ECO:0000256" key="4">
    <source>
        <dbReference type="ARBA" id="ARBA00022692"/>
    </source>
</evidence>
<evidence type="ECO:0000256" key="6">
    <source>
        <dbReference type="ARBA" id="ARBA00023136"/>
    </source>
</evidence>
<dbReference type="InterPro" id="IPR024194">
    <property type="entry name" value="Ac/AlaTfrase_AlgI/DltB"/>
</dbReference>
<dbReference type="GO" id="GO:0016746">
    <property type="term" value="F:acyltransferase activity"/>
    <property type="evidence" value="ECO:0007669"/>
    <property type="project" value="UniProtKB-KW"/>
</dbReference>
<comment type="subcellular location">
    <subcellularLocation>
        <location evidence="1">Cell membrane</location>
        <topology evidence="1">Multi-pass membrane protein</topology>
    </subcellularLocation>
</comment>
<gene>
    <name evidence="9" type="ORF">SYN_01111</name>
</gene>
<feature type="transmembrane region" description="Helical" evidence="8">
    <location>
        <begin position="414"/>
        <end position="432"/>
    </location>
</feature>
<feature type="transmembrane region" description="Helical" evidence="8">
    <location>
        <begin position="367"/>
        <end position="384"/>
    </location>
</feature>
<feature type="transmembrane region" description="Helical" evidence="8">
    <location>
        <begin position="313"/>
        <end position="333"/>
    </location>
</feature>
<organism evidence="9 10">
    <name type="scientific">Syntrophus aciditrophicus (strain SB)</name>
    <dbReference type="NCBI Taxonomy" id="56780"/>
    <lineage>
        <taxon>Bacteria</taxon>
        <taxon>Pseudomonadati</taxon>
        <taxon>Thermodesulfobacteriota</taxon>
        <taxon>Syntrophia</taxon>
        <taxon>Syntrophales</taxon>
        <taxon>Syntrophaceae</taxon>
        <taxon>Syntrophus</taxon>
    </lineage>
</organism>
<feature type="transmembrane region" description="Helical" evidence="8">
    <location>
        <begin position="7"/>
        <end position="27"/>
    </location>
</feature>
<keyword evidence="7" id="KW-0012">Acyltransferase</keyword>
<keyword evidence="3 7" id="KW-1003">Cell membrane</keyword>
<dbReference type="STRING" id="56780.SYN_01111"/>
<evidence type="ECO:0000256" key="5">
    <source>
        <dbReference type="ARBA" id="ARBA00022989"/>
    </source>
</evidence>
<proteinExistence type="inferred from homology"/>
<dbReference type="Pfam" id="PF03062">
    <property type="entry name" value="MBOAT"/>
    <property type="match status" value="1"/>
</dbReference>
<keyword evidence="4 8" id="KW-0812">Transmembrane</keyword>
<evidence type="ECO:0000256" key="7">
    <source>
        <dbReference type="PIRNR" id="PIRNR016636"/>
    </source>
</evidence>
<dbReference type="EMBL" id="CP000252">
    <property type="protein sequence ID" value="ABC76296.1"/>
    <property type="molecule type" value="Genomic_DNA"/>
</dbReference>
<dbReference type="HOGENOM" id="CLU_025255_0_1_7"/>
<dbReference type="PIRSF" id="PIRSF016636">
    <property type="entry name" value="AlgI_DltB"/>
    <property type="match status" value="1"/>
</dbReference>
<dbReference type="AlphaFoldDB" id="Q2LPV0"/>
<protein>
    <submittedName>
        <fullName evidence="9">Membrane-bound O-acyltransferase</fullName>
    </submittedName>
</protein>
<keyword evidence="7" id="KW-0808">Transferase</keyword>
<dbReference type="GO" id="GO:0042121">
    <property type="term" value="P:alginic acid biosynthetic process"/>
    <property type="evidence" value="ECO:0007669"/>
    <property type="project" value="InterPro"/>
</dbReference>
<keyword evidence="6 7" id="KW-0472">Membrane</keyword>
<evidence type="ECO:0000256" key="1">
    <source>
        <dbReference type="ARBA" id="ARBA00004651"/>
    </source>
</evidence>
<feature type="transmembrane region" description="Helical" evidence="8">
    <location>
        <begin position="47"/>
        <end position="65"/>
    </location>
</feature>
<dbReference type="InterPro" id="IPR051085">
    <property type="entry name" value="MB_O-acyltransferase"/>
</dbReference>
<feature type="transmembrane region" description="Helical" evidence="8">
    <location>
        <begin position="77"/>
        <end position="95"/>
    </location>
</feature>
<comment type="similarity">
    <text evidence="2 7">Belongs to the membrane-bound acyltransferase family.</text>
</comment>
<name>Q2LPV0_SYNAS</name>
<reference evidence="9 10" key="1">
    <citation type="journal article" date="2007" name="Proc. Natl. Acad. Sci. U.S.A.">
        <title>The genome of Syntrophus aciditrophicus: life at the thermodynamic limit of microbial growth.</title>
        <authorList>
            <person name="McInerney M.J."/>
            <person name="Rohlin L."/>
            <person name="Mouttaki H."/>
            <person name="Kim U."/>
            <person name="Krupp R.S."/>
            <person name="Rios-Hernandez L."/>
            <person name="Sieber J."/>
            <person name="Struchtemeyer C.G."/>
            <person name="Bhattacharyya A."/>
            <person name="Campbell J.W."/>
            <person name="Gunsalus R.P."/>
        </authorList>
    </citation>
    <scope>NUCLEOTIDE SEQUENCE [LARGE SCALE GENOMIC DNA]</scope>
    <source>
        <strain evidence="9 10">SB</strain>
    </source>
</reference>
<evidence type="ECO:0000313" key="10">
    <source>
        <dbReference type="Proteomes" id="UP000001933"/>
    </source>
</evidence>
<evidence type="ECO:0000313" key="9">
    <source>
        <dbReference type="EMBL" id="ABC76296.1"/>
    </source>
</evidence>
<dbReference type="Proteomes" id="UP000001933">
    <property type="component" value="Chromosome"/>
</dbReference>
<evidence type="ECO:0000256" key="8">
    <source>
        <dbReference type="SAM" id="Phobius"/>
    </source>
</evidence>
<dbReference type="eggNOG" id="COG1696">
    <property type="taxonomic scope" value="Bacteria"/>
</dbReference>
<keyword evidence="5 8" id="KW-1133">Transmembrane helix</keyword>
<dbReference type="GO" id="GO:0005886">
    <property type="term" value="C:plasma membrane"/>
    <property type="evidence" value="ECO:0007669"/>
    <property type="project" value="UniProtKB-SubCell"/>
</dbReference>
<dbReference type="InterPro" id="IPR028362">
    <property type="entry name" value="AlgI"/>
</dbReference>
<feature type="transmembrane region" description="Helical" evidence="8">
    <location>
        <begin position="115"/>
        <end position="138"/>
    </location>
</feature>
<feature type="transmembrane region" description="Helical" evidence="8">
    <location>
        <begin position="453"/>
        <end position="476"/>
    </location>
</feature>
<evidence type="ECO:0000256" key="3">
    <source>
        <dbReference type="ARBA" id="ARBA00022475"/>
    </source>
</evidence>
<dbReference type="PANTHER" id="PTHR13285">
    <property type="entry name" value="ACYLTRANSFERASE"/>
    <property type="match status" value="1"/>
</dbReference>
<dbReference type="InParanoid" id="Q2LPV0"/>
<evidence type="ECO:0000256" key="2">
    <source>
        <dbReference type="ARBA" id="ARBA00010323"/>
    </source>
</evidence>
<dbReference type="InterPro" id="IPR004299">
    <property type="entry name" value="MBOAT_fam"/>
</dbReference>
<accession>Q2LPV0</accession>